<keyword evidence="2" id="KW-0378">Hydrolase</keyword>
<dbReference type="NCBIfam" id="TIGR02754">
    <property type="entry name" value="sod_Ni_protease"/>
    <property type="match status" value="1"/>
</dbReference>
<dbReference type="OrthoDB" id="1467636at2"/>
<proteinExistence type="predicted"/>
<dbReference type="GO" id="GO:0012505">
    <property type="term" value="C:endomembrane system"/>
    <property type="evidence" value="ECO:0007669"/>
    <property type="project" value="UniProtKB-SubCell"/>
</dbReference>
<dbReference type="EMBL" id="MLCF01000146">
    <property type="protein sequence ID" value="OIV35502.1"/>
    <property type="molecule type" value="Genomic_DNA"/>
</dbReference>
<dbReference type="GO" id="GO:0006465">
    <property type="term" value="P:signal peptide processing"/>
    <property type="evidence" value="ECO:0007669"/>
    <property type="project" value="InterPro"/>
</dbReference>
<keyword evidence="3" id="KW-0472">Membrane</keyword>
<dbReference type="InterPro" id="IPR019533">
    <property type="entry name" value="Peptidase_S26"/>
</dbReference>
<dbReference type="InterPro" id="IPR014124">
    <property type="entry name" value="Pept_S26A_Sod_Ni_maturase"/>
</dbReference>
<comment type="subcellular location">
    <subcellularLocation>
        <location evidence="1">Endomembrane system</location>
    </subcellularLocation>
</comment>
<evidence type="ECO:0000256" key="4">
    <source>
        <dbReference type="SAM" id="MobiDB-lite"/>
    </source>
</evidence>
<protein>
    <submittedName>
        <fullName evidence="6">Nickel-type superoxide dismutase maturation protease</fullName>
    </submittedName>
</protein>
<feature type="region of interest" description="Disordered" evidence="4">
    <location>
        <begin position="112"/>
        <end position="132"/>
    </location>
</feature>
<reference evidence="6 7" key="1">
    <citation type="submission" date="2016-10" db="EMBL/GenBank/DDBJ databases">
        <title>Genome sequence of Streptomyces gilvigriseus MUSC 26.</title>
        <authorList>
            <person name="Lee L.-H."/>
            <person name="Ser H.-L."/>
        </authorList>
    </citation>
    <scope>NUCLEOTIDE SEQUENCE [LARGE SCALE GENOMIC DNA]</scope>
    <source>
        <strain evidence="6 7">MUSC 26</strain>
    </source>
</reference>
<dbReference type="RefSeq" id="WP_071658522.1">
    <property type="nucleotide sequence ID" value="NZ_MLCF01000146.1"/>
</dbReference>
<evidence type="ECO:0000256" key="2">
    <source>
        <dbReference type="ARBA" id="ARBA00022801"/>
    </source>
</evidence>
<dbReference type="Pfam" id="PF00717">
    <property type="entry name" value="Peptidase_S24"/>
    <property type="match status" value="1"/>
</dbReference>
<evidence type="ECO:0000313" key="7">
    <source>
        <dbReference type="Proteomes" id="UP000243342"/>
    </source>
</evidence>
<feature type="compositionally biased region" description="Acidic residues" evidence="4">
    <location>
        <begin position="114"/>
        <end position="125"/>
    </location>
</feature>
<evidence type="ECO:0000313" key="6">
    <source>
        <dbReference type="EMBL" id="OIV35502.1"/>
    </source>
</evidence>
<keyword evidence="6" id="KW-0645">Protease</keyword>
<dbReference type="AlphaFoldDB" id="A0A1J7BA67"/>
<organism evidence="6 7">
    <name type="scientific">Mangrovactinospora gilvigrisea</name>
    <dbReference type="NCBI Taxonomy" id="1428644"/>
    <lineage>
        <taxon>Bacteria</taxon>
        <taxon>Bacillati</taxon>
        <taxon>Actinomycetota</taxon>
        <taxon>Actinomycetes</taxon>
        <taxon>Kitasatosporales</taxon>
        <taxon>Streptomycetaceae</taxon>
        <taxon>Mangrovactinospora</taxon>
    </lineage>
</organism>
<evidence type="ECO:0000256" key="1">
    <source>
        <dbReference type="ARBA" id="ARBA00004308"/>
    </source>
</evidence>
<dbReference type="InterPro" id="IPR036286">
    <property type="entry name" value="LexA/Signal_pep-like_sf"/>
</dbReference>
<evidence type="ECO:0000259" key="5">
    <source>
        <dbReference type="Pfam" id="PF00717"/>
    </source>
</evidence>
<feature type="domain" description="Peptidase S24/S26A/S26B/S26C" evidence="5">
    <location>
        <begin position="14"/>
        <end position="78"/>
    </location>
</feature>
<comment type="caution">
    <text evidence="6">The sequence shown here is derived from an EMBL/GenBank/DDBJ whole genome shotgun (WGS) entry which is preliminary data.</text>
</comment>
<dbReference type="Proteomes" id="UP000243342">
    <property type="component" value="Unassembled WGS sequence"/>
</dbReference>
<dbReference type="InterPro" id="IPR015927">
    <property type="entry name" value="Peptidase_S24_S26A/B/C"/>
</dbReference>
<sequence length="132" mass="14516">MARTGPLFGIGTADVTGPSMLPTLRQGDRLVVRYGARVRPGDLVAALHPLQQDLPIVKRAVERRGTGWWLLSDNPYSETDSRVWGPVPDELILGRIVGRYWPRPSRLSAGLMEAESDGAEGDDADAERLRAR</sequence>
<keyword evidence="7" id="KW-1185">Reference proteome</keyword>
<dbReference type="STRING" id="1428644.BIV57_21130"/>
<dbReference type="InterPro" id="IPR052064">
    <property type="entry name" value="Mito_IMP1_subunit"/>
</dbReference>
<gene>
    <name evidence="6" type="ORF">BIV57_21130</name>
</gene>
<name>A0A1J7BA67_9ACTN</name>
<evidence type="ECO:0000256" key="3">
    <source>
        <dbReference type="ARBA" id="ARBA00023136"/>
    </source>
</evidence>
<dbReference type="SUPFAM" id="SSF51306">
    <property type="entry name" value="LexA/Signal peptidase"/>
    <property type="match status" value="1"/>
</dbReference>
<dbReference type="PANTHER" id="PTHR12383">
    <property type="entry name" value="PROTEASE FAMILY S26 MITOCHONDRIAL INNER MEMBRANE PROTEASE-RELATED"/>
    <property type="match status" value="1"/>
</dbReference>
<dbReference type="PANTHER" id="PTHR12383:SF16">
    <property type="entry name" value="MITOCHONDRIAL INNER MEMBRANE PROTEASE SUBUNIT 1"/>
    <property type="match status" value="1"/>
</dbReference>
<accession>A0A1J7BA67</accession>
<dbReference type="Gene3D" id="2.10.109.10">
    <property type="entry name" value="Umud Fragment, subunit A"/>
    <property type="match status" value="1"/>
</dbReference>
<dbReference type="CDD" id="cd06530">
    <property type="entry name" value="S26_SPase_I"/>
    <property type="match status" value="1"/>
</dbReference>
<dbReference type="GO" id="GO:0004252">
    <property type="term" value="F:serine-type endopeptidase activity"/>
    <property type="evidence" value="ECO:0007669"/>
    <property type="project" value="InterPro"/>
</dbReference>